<reference evidence="3 4" key="1">
    <citation type="journal article" date="2010" name="J. Bacteriol.">
        <title>The complete genome sequence of Croceibacter atlanticus HTCC2559T.</title>
        <authorList>
            <person name="Oh H.M."/>
            <person name="Kang I."/>
            <person name="Ferriera S."/>
            <person name="Giovannoni S.J."/>
            <person name="Cho J.C."/>
        </authorList>
    </citation>
    <scope>NUCLEOTIDE SEQUENCE [LARGE SCALE GENOMIC DNA]</scope>
    <source>
        <strain evidence="4">ATCC BAA-628 / HTCC2559 / KCTC 12090</strain>
    </source>
</reference>
<feature type="chain" id="PRO_5002660866" description="Transglutaminase-like domain-containing protein" evidence="1">
    <location>
        <begin position="20"/>
        <end position="678"/>
    </location>
</feature>
<accession>A3U8B9</accession>
<organism evidence="3 4">
    <name type="scientific">Croceibacter atlanticus (strain ATCC BAA-628 / JCM 21780 / CIP 108009 / IAM 15332 / KCTC 12090 / HTCC2559)</name>
    <dbReference type="NCBI Taxonomy" id="216432"/>
    <lineage>
        <taxon>Bacteria</taxon>
        <taxon>Pseudomonadati</taxon>
        <taxon>Bacteroidota</taxon>
        <taxon>Flavobacteriia</taxon>
        <taxon>Flavobacteriales</taxon>
        <taxon>Flavobacteriaceae</taxon>
        <taxon>Croceibacter</taxon>
    </lineage>
</organism>
<dbReference type="OrthoDB" id="98874at2"/>
<dbReference type="GeneID" id="89453171"/>
<feature type="domain" description="Transglutaminase-like" evidence="2">
    <location>
        <begin position="327"/>
        <end position="404"/>
    </location>
</feature>
<keyword evidence="4" id="KW-1185">Reference proteome</keyword>
<feature type="signal peptide" evidence="1">
    <location>
        <begin position="1"/>
        <end position="19"/>
    </location>
</feature>
<dbReference type="EMBL" id="CP002046">
    <property type="protein sequence ID" value="EAP88486.1"/>
    <property type="molecule type" value="Genomic_DNA"/>
</dbReference>
<dbReference type="Gene3D" id="2.60.40.3140">
    <property type="match status" value="1"/>
</dbReference>
<evidence type="ECO:0000259" key="2">
    <source>
        <dbReference type="Pfam" id="PF01841"/>
    </source>
</evidence>
<sequence>MKQTLLLIALTLITFPTLAQDYDFGDVSKEELLETEHPDHPDASASILYRDYKTRFSYSEEYGFFAITEVQERIKIYNKEGYKYADVAFKLHTSDGRTKDTYNGLKAFTYNLEGGKVKKEKLKNNGIFEEEASKYTTLVKFAMPNINDGSVIEYKYELQTPYIYNLDEYSLQEFIPIKKSVLKFASPEYFGWNLHQRGTLPLNVEQGRGRDKITYDHSEALLDKMKDVGSQRHGKPTINTRNTIDVQTDIYDLELSNVPPLKDEAYTNNVNNYKNSLKFEVSFRNLPGKGLETVTTTWDNITETIYRSSRFGNELDKKGYFKSDLERILNTSNTEEEIVFNIYEFVKKKMNWNDYVGIYTDEGVVKAYRTNTGNSADINLMLTAMLREAGITSNPVLVSTRDHGIPVSPTINGFNFVISSATINQELYLLDATNKNGSVNFLEEHLLNWNGRQITEDGRSRWINLNPTSHSENNTIMSLKFDEAMQIEGSLNSKITGHSAYNFKKRFSRKSEEELVATFESDYPNVKFGEYSFKNHNKTYEPILYSYKFNVEKPVDVIEDKCYLTPMLHLADLQNPFVLEDRTFPIDYQYPRKTNYIVNIAIPDGYNVSTLPESTKVLLPEELGEFLYKAKQVGNNVQVSYQFVINSNLVPSKYYNELKTFYNLAIEKQEEKIVFVKS</sequence>
<proteinExistence type="predicted"/>
<dbReference type="HOGENOM" id="CLU_026364_0_0_10"/>
<dbReference type="eggNOG" id="COG1305">
    <property type="taxonomic scope" value="Bacteria"/>
</dbReference>
<name>A3U8B9_CROAH</name>
<evidence type="ECO:0000256" key="1">
    <source>
        <dbReference type="SAM" id="SignalP"/>
    </source>
</evidence>
<gene>
    <name evidence="3" type="ordered locus">CA2559_06985</name>
</gene>
<evidence type="ECO:0000313" key="3">
    <source>
        <dbReference type="EMBL" id="EAP88486.1"/>
    </source>
</evidence>
<dbReference type="RefSeq" id="WP_013187154.1">
    <property type="nucleotide sequence ID" value="NC_014230.1"/>
</dbReference>
<protein>
    <recommendedName>
        <fullName evidence="2">Transglutaminase-like domain-containing protein</fullName>
    </recommendedName>
</protein>
<dbReference type="Proteomes" id="UP000002297">
    <property type="component" value="Chromosome"/>
</dbReference>
<dbReference type="STRING" id="216432.CA2559_06985"/>
<dbReference type="Gene3D" id="2.60.120.1130">
    <property type="match status" value="1"/>
</dbReference>
<evidence type="ECO:0000313" key="4">
    <source>
        <dbReference type="Proteomes" id="UP000002297"/>
    </source>
</evidence>
<dbReference type="Gene3D" id="3.10.620.30">
    <property type="match status" value="1"/>
</dbReference>
<dbReference type="InterPro" id="IPR002931">
    <property type="entry name" value="Transglutaminase-like"/>
</dbReference>
<dbReference type="Pfam" id="PF01841">
    <property type="entry name" value="Transglut_core"/>
    <property type="match status" value="1"/>
</dbReference>
<keyword evidence="1" id="KW-0732">Signal</keyword>
<dbReference type="KEGG" id="cat:CA2559_06985"/>
<dbReference type="AlphaFoldDB" id="A3U8B9"/>